<reference evidence="1" key="1">
    <citation type="journal article" date="2014" name="Front. Microbiol.">
        <title>High frequency of phylogenetically diverse reductive dehalogenase-homologous genes in deep subseafloor sedimentary metagenomes.</title>
        <authorList>
            <person name="Kawai M."/>
            <person name="Futagami T."/>
            <person name="Toyoda A."/>
            <person name="Takaki Y."/>
            <person name="Nishi S."/>
            <person name="Hori S."/>
            <person name="Arai W."/>
            <person name="Tsubouchi T."/>
            <person name="Morono Y."/>
            <person name="Uchiyama I."/>
            <person name="Ito T."/>
            <person name="Fujiyama A."/>
            <person name="Inagaki F."/>
            <person name="Takami H."/>
        </authorList>
    </citation>
    <scope>NUCLEOTIDE SEQUENCE</scope>
    <source>
        <strain evidence="1">Expedition CK06-06</strain>
    </source>
</reference>
<dbReference type="AlphaFoldDB" id="X0TCJ6"/>
<organism evidence="1">
    <name type="scientific">marine sediment metagenome</name>
    <dbReference type="NCBI Taxonomy" id="412755"/>
    <lineage>
        <taxon>unclassified sequences</taxon>
        <taxon>metagenomes</taxon>
        <taxon>ecological metagenomes</taxon>
    </lineage>
</organism>
<protein>
    <submittedName>
        <fullName evidence="1">Uncharacterized protein</fullName>
    </submittedName>
</protein>
<comment type="caution">
    <text evidence="1">The sequence shown here is derived from an EMBL/GenBank/DDBJ whole genome shotgun (WGS) entry which is preliminary data.</text>
</comment>
<accession>X0TCJ6</accession>
<gene>
    <name evidence="1" type="ORF">S01H1_02178</name>
</gene>
<evidence type="ECO:0000313" key="1">
    <source>
        <dbReference type="EMBL" id="GAF85021.1"/>
    </source>
</evidence>
<proteinExistence type="predicted"/>
<name>X0TCJ6_9ZZZZ</name>
<sequence>NSQKVLFAGPYLKHYQIDAGLDVYVDGKGKKGLVVLHG</sequence>
<dbReference type="EMBL" id="BARS01001024">
    <property type="protein sequence ID" value="GAF85021.1"/>
    <property type="molecule type" value="Genomic_DNA"/>
</dbReference>
<feature type="non-terminal residue" evidence="1">
    <location>
        <position position="1"/>
    </location>
</feature>